<accession>A0A1H8EAI8</accession>
<keyword evidence="1" id="KW-1133">Transmembrane helix</keyword>
<proteinExistence type="predicted"/>
<dbReference type="InterPro" id="IPR003425">
    <property type="entry name" value="CCB3/YggT"/>
</dbReference>
<protein>
    <submittedName>
        <fullName evidence="2">YggT family protein</fullName>
    </submittedName>
</protein>
<name>A0A1H8EAI8_9FIRM</name>
<dbReference type="EMBL" id="FODF01000001">
    <property type="protein sequence ID" value="SEN16571.1"/>
    <property type="molecule type" value="Genomic_DNA"/>
</dbReference>
<keyword evidence="1" id="KW-0472">Membrane</keyword>
<evidence type="ECO:0000313" key="2">
    <source>
        <dbReference type="EMBL" id="SEN16571.1"/>
    </source>
</evidence>
<gene>
    <name evidence="2" type="ORF">SAMN05216454_10156</name>
</gene>
<evidence type="ECO:0000256" key="1">
    <source>
        <dbReference type="SAM" id="Phobius"/>
    </source>
</evidence>
<dbReference type="OrthoDB" id="283553at2"/>
<dbReference type="GO" id="GO:0016020">
    <property type="term" value="C:membrane"/>
    <property type="evidence" value="ECO:0007669"/>
    <property type="project" value="InterPro"/>
</dbReference>
<keyword evidence="1" id="KW-0812">Transmembrane</keyword>
<organism evidence="2 3">
    <name type="scientific">Peptostreptococcus russellii</name>
    <dbReference type="NCBI Taxonomy" id="215200"/>
    <lineage>
        <taxon>Bacteria</taxon>
        <taxon>Bacillati</taxon>
        <taxon>Bacillota</taxon>
        <taxon>Clostridia</taxon>
        <taxon>Peptostreptococcales</taxon>
        <taxon>Peptostreptococcaceae</taxon>
        <taxon>Peptostreptococcus</taxon>
    </lineage>
</organism>
<feature type="transmembrane region" description="Helical" evidence="1">
    <location>
        <begin position="65"/>
        <end position="84"/>
    </location>
</feature>
<dbReference type="RefSeq" id="WP_091972952.1">
    <property type="nucleotide sequence ID" value="NZ_FODF01000001.1"/>
</dbReference>
<dbReference type="Proteomes" id="UP000199512">
    <property type="component" value="Unassembled WGS sequence"/>
</dbReference>
<keyword evidence="3" id="KW-1185">Reference proteome</keyword>
<dbReference type="Pfam" id="PF02325">
    <property type="entry name" value="CCB3_YggT"/>
    <property type="match status" value="1"/>
</dbReference>
<feature type="transmembrane region" description="Helical" evidence="1">
    <location>
        <begin position="7"/>
        <end position="28"/>
    </location>
</feature>
<reference evidence="2 3" key="1">
    <citation type="submission" date="2016-10" db="EMBL/GenBank/DDBJ databases">
        <authorList>
            <person name="de Groot N.N."/>
        </authorList>
    </citation>
    <scope>NUCLEOTIDE SEQUENCE [LARGE SCALE GENOMIC DNA]</scope>
    <source>
        <strain evidence="2 3">Calf135</strain>
    </source>
</reference>
<sequence length="85" mass="9602">MSILKVALQYLINIIVWVIIAKSILSWFPGAQDSKLYTVLDDFTEPVEGPIRMVFGKYMSGPFDFTPMIAIIFLMIIGGLVSRFL</sequence>
<dbReference type="AlphaFoldDB" id="A0A1H8EAI8"/>
<dbReference type="STRING" id="215200.SAMN05216454_10156"/>
<evidence type="ECO:0000313" key="3">
    <source>
        <dbReference type="Proteomes" id="UP000199512"/>
    </source>
</evidence>